<feature type="region of interest" description="Disordered" evidence="1">
    <location>
        <begin position="541"/>
        <end position="564"/>
    </location>
</feature>
<comment type="caution">
    <text evidence="3">The sequence shown here is derived from an EMBL/GenBank/DDBJ whole genome shotgun (WGS) entry which is preliminary data.</text>
</comment>
<feature type="region of interest" description="Disordered" evidence="1">
    <location>
        <begin position="413"/>
        <end position="480"/>
    </location>
</feature>
<organism evidence="3 4">
    <name type="scientific">Lithocarpus litseifolius</name>
    <dbReference type="NCBI Taxonomy" id="425828"/>
    <lineage>
        <taxon>Eukaryota</taxon>
        <taxon>Viridiplantae</taxon>
        <taxon>Streptophyta</taxon>
        <taxon>Embryophyta</taxon>
        <taxon>Tracheophyta</taxon>
        <taxon>Spermatophyta</taxon>
        <taxon>Magnoliopsida</taxon>
        <taxon>eudicotyledons</taxon>
        <taxon>Gunneridae</taxon>
        <taxon>Pentapetalae</taxon>
        <taxon>rosids</taxon>
        <taxon>fabids</taxon>
        <taxon>Fagales</taxon>
        <taxon>Fagaceae</taxon>
        <taxon>Lithocarpus</taxon>
    </lineage>
</organism>
<keyword evidence="4" id="KW-1185">Reference proteome</keyword>
<feature type="compositionally biased region" description="Basic and acidic residues" evidence="1">
    <location>
        <begin position="86"/>
        <end position="97"/>
    </location>
</feature>
<dbReference type="PANTHER" id="PTHR46775:SF2">
    <property type="entry name" value="GBF-INTERACTING PROTEIN 1-LIKE"/>
    <property type="match status" value="1"/>
</dbReference>
<sequence length="784" mass="82005">MSGVAVLVGDGNGNGGQGEGGIRGLTAIPSNMKKTIQNIREITGKQHSDDDIYAVLKECSMDPNETAQKLLYLDTFHEVKKRRDRRKENLSSRKPEGSRSTQGRFARGGQDNGGRKNVVVRRENGINHISKNNAAPLSTKASAVIPNGPTNLSNGSVSHGPTSQSSVGGVINVPKGSSAVDENKLGTAPPQYAAVAALAPAGSASGVKQGKSPSGADQLSLSATPATVTAVDSSASDPVLMPAIFQHPGPVSTAKQGTGSLGIATEPSDLQKNKHISRDVSELELSKNEKAASRTISSMNKKRETNKSKVVQKNKVSETLQPSSSASEGSLASRSSSDCASHSTQESVVPNEVIASDVATTTAEVISEPPAGVNVNDRQIVTFPNHFQVSEALKSGLTFGSFESTFGSSVKSIKGTGGDNDSSGAVESSPQTDQTAEEHSSNQIISSNAQEDFPDHPNSVSQPILEQVPPPEGNVSSAEAKDDQLNQEILSLPEVPQNPTIQNGPNYNLGLVSTMLGNQFVQFEGPETQTQEASRFSNFVNGNTPAVSSRSPTPPIQSSVPPQSVPVLRQPFPANFIPYGHYYHPFYMPPIHQYLSHNGFPQQPSTGNVYLTPAPNASAAGVKPSLPQLKPGANAGNPAHIGIFGGSFLAELAPPVGHNPGSAVTSGSSTGIEDLSSSQMKENHVYTTGQLSEGSTVWIPGQDIPNLPVNSLYNFNPHGQPMAFSLAQAGHGAFAGLYAGQTLAAPSTLLQQSQAMAGAVETVAPPTGVFQQAQHPPINWISNF</sequence>
<feature type="compositionally biased region" description="Polar residues" evidence="1">
    <location>
        <begin position="148"/>
        <end position="167"/>
    </location>
</feature>
<feature type="compositionally biased region" description="Basic and acidic residues" evidence="1">
    <location>
        <begin position="269"/>
        <end position="292"/>
    </location>
</feature>
<dbReference type="InterPro" id="IPR009719">
    <property type="entry name" value="GIP1_N"/>
</dbReference>
<dbReference type="Proteomes" id="UP001459277">
    <property type="component" value="Unassembled WGS sequence"/>
</dbReference>
<dbReference type="InterPro" id="IPR009060">
    <property type="entry name" value="UBA-like_sf"/>
</dbReference>
<dbReference type="PANTHER" id="PTHR46775">
    <property type="entry name" value="FLOCCULATION PROTEIN (DUF1296)"/>
    <property type="match status" value="1"/>
</dbReference>
<accession>A0AAW2CQI4</accession>
<dbReference type="SUPFAM" id="SSF46934">
    <property type="entry name" value="UBA-like"/>
    <property type="match status" value="1"/>
</dbReference>
<dbReference type="AlphaFoldDB" id="A0AAW2CQI4"/>
<feature type="compositionally biased region" description="Polar residues" evidence="1">
    <location>
        <begin position="127"/>
        <end position="141"/>
    </location>
</feature>
<evidence type="ECO:0000256" key="1">
    <source>
        <dbReference type="SAM" id="MobiDB-lite"/>
    </source>
</evidence>
<feature type="domain" description="GBF-interacting protein 1 N-terminal" evidence="2">
    <location>
        <begin position="28"/>
        <end position="88"/>
    </location>
</feature>
<dbReference type="GO" id="GO:0051082">
    <property type="term" value="F:unfolded protein binding"/>
    <property type="evidence" value="ECO:0007669"/>
    <property type="project" value="TreeGrafter"/>
</dbReference>
<dbReference type="EMBL" id="JAZDWU010000005">
    <property type="protein sequence ID" value="KAL0000502.1"/>
    <property type="molecule type" value="Genomic_DNA"/>
</dbReference>
<gene>
    <name evidence="3" type="ORF">SO802_014283</name>
</gene>
<reference evidence="3 4" key="1">
    <citation type="submission" date="2024-01" db="EMBL/GenBank/DDBJ databases">
        <title>A telomere-to-telomere, gap-free genome of sweet tea (Lithocarpus litseifolius).</title>
        <authorList>
            <person name="Zhou J."/>
        </authorList>
    </citation>
    <scope>NUCLEOTIDE SEQUENCE [LARGE SCALE GENOMIC DNA]</scope>
    <source>
        <strain evidence="3">Zhou-2022a</strain>
        <tissue evidence="3">Leaf</tissue>
    </source>
</reference>
<dbReference type="InterPro" id="IPR044277">
    <property type="entry name" value="GIP1"/>
</dbReference>
<evidence type="ECO:0000313" key="3">
    <source>
        <dbReference type="EMBL" id="KAL0000502.1"/>
    </source>
</evidence>
<feature type="compositionally biased region" description="Polar residues" evidence="1">
    <location>
        <begin position="441"/>
        <end position="450"/>
    </location>
</feature>
<protein>
    <recommendedName>
        <fullName evidence="2">GBF-interacting protein 1 N-terminal domain-containing protein</fullName>
    </recommendedName>
</protein>
<evidence type="ECO:0000313" key="4">
    <source>
        <dbReference type="Proteomes" id="UP001459277"/>
    </source>
</evidence>
<feature type="compositionally biased region" description="Polar residues" evidence="1">
    <location>
        <begin position="419"/>
        <end position="434"/>
    </location>
</feature>
<feature type="region of interest" description="Disordered" evidence="1">
    <location>
        <begin position="81"/>
        <end position="175"/>
    </location>
</feature>
<feature type="region of interest" description="Disordered" evidence="1">
    <location>
        <begin position="247"/>
        <end position="353"/>
    </location>
</feature>
<name>A0AAW2CQI4_9ROSI</name>
<feature type="compositionally biased region" description="Polar residues" evidence="1">
    <location>
        <begin position="541"/>
        <end position="550"/>
    </location>
</feature>
<dbReference type="GO" id="GO:0005634">
    <property type="term" value="C:nucleus"/>
    <property type="evidence" value="ECO:0007669"/>
    <property type="project" value="TreeGrafter"/>
</dbReference>
<dbReference type="Pfam" id="PF06972">
    <property type="entry name" value="GIP1_N"/>
    <property type="match status" value="1"/>
</dbReference>
<feature type="compositionally biased region" description="Low complexity" evidence="1">
    <location>
        <begin position="323"/>
        <end position="343"/>
    </location>
</feature>
<proteinExistence type="predicted"/>
<evidence type="ECO:0000259" key="2">
    <source>
        <dbReference type="Pfam" id="PF06972"/>
    </source>
</evidence>